<feature type="binding site" evidence="6">
    <location>
        <position position="160"/>
    </location>
    <ligand>
        <name>Zn(2+)</name>
        <dbReference type="ChEBI" id="CHEBI:29105"/>
    </ligand>
</feature>
<dbReference type="STRING" id="880071.Fleli_2866"/>
<dbReference type="GO" id="GO:0046654">
    <property type="term" value="P:tetrahydrofolate biosynthetic process"/>
    <property type="evidence" value="ECO:0007669"/>
    <property type="project" value="UniProtKB-UniRule"/>
</dbReference>
<dbReference type="PANTHER" id="PTHR11109:SF7">
    <property type="entry name" value="GTP CYCLOHYDROLASE 1"/>
    <property type="match status" value="1"/>
</dbReference>
<dbReference type="NCBIfam" id="NF006826">
    <property type="entry name" value="PRK09347.1-3"/>
    <property type="match status" value="1"/>
</dbReference>
<evidence type="ECO:0000256" key="2">
    <source>
        <dbReference type="ARBA" id="ARBA00005080"/>
    </source>
</evidence>
<keyword evidence="10" id="KW-1185">Reference proteome</keyword>
<name>I4AMN4_BERLS</name>
<feature type="binding site" evidence="6">
    <location>
        <position position="228"/>
    </location>
    <ligand>
        <name>Zn(2+)</name>
        <dbReference type="ChEBI" id="CHEBI:29105"/>
    </ligand>
</feature>
<dbReference type="EC" id="3.5.4.16" evidence="6"/>
<feature type="region of interest" description="Disordered" evidence="7">
    <location>
        <begin position="1"/>
        <end position="42"/>
    </location>
</feature>
<dbReference type="SUPFAM" id="SSF55620">
    <property type="entry name" value="Tetrahydrobiopterin biosynthesis enzymes-like"/>
    <property type="match status" value="1"/>
</dbReference>
<comment type="subunit">
    <text evidence="6">Homopolymer.</text>
</comment>
<dbReference type="OrthoDB" id="9801207at2"/>
<dbReference type="HOGENOM" id="CLU_049768_3_2_10"/>
<comment type="catalytic activity">
    <reaction evidence="1 6">
        <text>GTP + H2O = 7,8-dihydroneopterin 3'-triphosphate + formate + H(+)</text>
        <dbReference type="Rhea" id="RHEA:17473"/>
        <dbReference type="ChEBI" id="CHEBI:15377"/>
        <dbReference type="ChEBI" id="CHEBI:15378"/>
        <dbReference type="ChEBI" id="CHEBI:15740"/>
        <dbReference type="ChEBI" id="CHEBI:37565"/>
        <dbReference type="ChEBI" id="CHEBI:58462"/>
        <dbReference type="EC" id="3.5.4.16"/>
    </reaction>
</comment>
<dbReference type="GO" id="GO:0006729">
    <property type="term" value="P:tetrahydrobiopterin biosynthetic process"/>
    <property type="evidence" value="ECO:0007669"/>
    <property type="project" value="TreeGrafter"/>
</dbReference>
<dbReference type="AlphaFoldDB" id="I4AMN4"/>
<accession>I4AMN4</accession>
<dbReference type="InterPro" id="IPR018234">
    <property type="entry name" value="GTP_CycHdrlase_I_CS"/>
</dbReference>
<evidence type="ECO:0000313" key="10">
    <source>
        <dbReference type="Proteomes" id="UP000006054"/>
    </source>
</evidence>
<dbReference type="GO" id="GO:0005525">
    <property type="term" value="F:GTP binding"/>
    <property type="evidence" value="ECO:0007669"/>
    <property type="project" value="UniProtKB-KW"/>
</dbReference>
<dbReference type="GO" id="GO:0003934">
    <property type="term" value="F:GTP cyclohydrolase I activity"/>
    <property type="evidence" value="ECO:0007669"/>
    <property type="project" value="UniProtKB-UniRule"/>
</dbReference>
<dbReference type="InterPro" id="IPR020602">
    <property type="entry name" value="GTP_CycHdrlase_I_dom"/>
</dbReference>
<dbReference type="InterPro" id="IPR001474">
    <property type="entry name" value="GTP_CycHdrlase_I"/>
</dbReference>
<dbReference type="Proteomes" id="UP000006054">
    <property type="component" value="Chromosome"/>
</dbReference>
<keyword evidence="5 6" id="KW-0378">Hydrolase</keyword>
<dbReference type="KEGG" id="fli:Fleli_2866"/>
<dbReference type="FunFam" id="3.30.1130.10:FF:000001">
    <property type="entry name" value="GTP cyclohydrolase 1"/>
    <property type="match status" value="1"/>
</dbReference>
<dbReference type="Pfam" id="PF01227">
    <property type="entry name" value="GTP_cyclohydroI"/>
    <property type="match status" value="1"/>
</dbReference>
<feature type="domain" description="GTP cyclohydrolase I" evidence="8">
    <location>
        <begin position="88"/>
        <end position="263"/>
    </location>
</feature>
<keyword evidence="6" id="KW-0479">Metal-binding</keyword>
<dbReference type="HAMAP" id="MF_00223">
    <property type="entry name" value="FolE"/>
    <property type="match status" value="1"/>
</dbReference>
<dbReference type="NCBIfam" id="NF006824">
    <property type="entry name" value="PRK09347.1-1"/>
    <property type="match status" value="1"/>
</dbReference>
<dbReference type="PROSITE" id="PS00860">
    <property type="entry name" value="GTP_CYCLOHYDROL_1_2"/>
    <property type="match status" value="1"/>
</dbReference>
<dbReference type="EMBL" id="CP003345">
    <property type="protein sequence ID" value="AFM05219.1"/>
    <property type="molecule type" value="Genomic_DNA"/>
</dbReference>
<evidence type="ECO:0000313" key="9">
    <source>
        <dbReference type="EMBL" id="AFM05219.1"/>
    </source>
</evidence>
<keyword evidence="6" id="KW-0862">Zinc</keyword>
<keyword evidence="4 6" id="KW-0554">One-carbon metabolism</keyword>
<dbReference type="Gene3D" id="3.30.1130.10">
    <property type="match status" value="1"/>
</dbReference>
<evidence type="ECO:0000256" key="4">
    <source>
        <dbReference type="ARBA" id="ARBA00022563"/>
    </source>
</evidence>
<feature type="binding site" evidence="6">
    <location>
        <position position="157"/>
    </location>
    <ligand>
        <name>Zn(2+)</name>
        <dbReference type="ChEBI" id="CHEBI:29105"/>
    </ligand>
</feature>
<proteinExistence type="inferred from homology"/>
<evidence type="ECO:0000256" key="1">
    <source>
        <dbReference type="ARBA" id="ARBA00001052"/>
    </source>
</evidence>
<sequence>MKLKETSSNAQPKKVNGIHNHDKQDSQNFTTSTNKKKQVKKTKEKLLTHKQEDLEIIGENHIATSIETPLRKDAFELDDDTKIEKIAVHFKEIMDILGLDLTDDSLQGTPKRVAKMYVQEIFKGLNPENKPATKMFENKFGYNQLLVEKNISFHSHCEHHFVPIHGKAHIAYISNEGVIGLSKLHRIVDYFARRPQVQERLTNQIGEELKKMLGTEDIAVVLDAAHMCVSMRGIKDQTSTTITSFYSGKFNEEATRTEFLKYIQ</sequence>
<dbReference type="NCBIfam" id="TIGR00063">
    <property type="entry name" value="folE"/>
    <property type="match status" value="1"/>
</dbReference>
<dbReference type="GO" id="GO:0008270">
    <property type="term" value="F:zinc ion binding"/>
    <property type="evidence" value="ECO:0007669"/>
    <property type="project" value="UniProtKB-UniRule"/>
</dbReference>
<dbReference type="PROSITE" id="PS00859">
    <property type="entry name" value="GTP_CYCLOHYDROL_1_1"/>
    <property type="match status" value="1"/>
</dbReference>
<feature type="compositionally biased region" description="Polar residues" evidence="7">
    <location>
        <begin position="1"/>
        <end position="11"/>
    </location>
</feature>
<dbReference type="GO" id="GO:0005737">
    <property type="term" value="C:cytoplasm"/>
    <property type="evidence" value="ECO:0007669"/>
    <property type="project" value="TreeGrafter"/>
</dbReference>
<dbReference type="UniPathway" id="UPA00848">
    <property type="reaction ID" value="UER00151"/>
</dbReference>
<comment type="pathway">
    <text evidence="2 6">Cofactor biosynthesis; 7,8-dihydroneopterin triphosphate biosynthesis; 7,8-dihydroneopterin triphosphate from GTP: step 1/1.</text>
</comment>
<dbReference type="PANTHER" id="PTHR11109">
    <property type="entry name" value="GTP CYCLOHYDROLASE I"/>
    <property type="match status" value="1"/>
</dbReference>
<evidence type="ECO:0000256" key="5">
    <source>
        <dbReference type="ARBA" id="ARBA00022801"/>
    </source>
</evidence>
<organism evidence="9 10">
    <name type="scientific">Bernardetia litoralis (strain ATCC 23117 / DSM 6794 / NBRC 15988 / NCIMB 1366 / Fx l1 / Sio-4)</name>
    <name type="common">Flexibacter litoralis</name>
    <dbReference type="NCBI Taxonomy" id="880071"/>
    <lineage>
        <taxon>Bacteria</taxon>
        <taxon>Pseudomonadati</taxon>
        <taxon>Bacteroidota</taxon>
        <taxon>Cytophagia</taxon>
        <taxon>Cytophagales</taxon>
        <taxon>Bernardetiaceae</taxon>
        <taxon>Bernardetia</taxon>
    </lineage>
</organism>
<reference evidence="10" key="1">
    <citation type="submission" date="2012-06" db="EMBL/GenBank/DDBJ databases">
        <title>The complete genome of Flexibacter litoralis DSM 6794.</title>
        <authorList>
            <person name="Lucas S."/>
            <person name="Copeland A."/>
            <person name="Lapidus A."/>
            <person name="Glavina del Rio T."/>
            <person name="Dalin E."/>
            <person name="Tice H."/>
            <person name="Bruce D."/>
            <person name="Goodwin L."/>
            <person name="Pitluck S."/>
            <person name="Peters L."/>
            <person name="Ovchinnikova G."/>
            <person name="Lu M."/>
            <person name="Kyrpides N."/>
            <person name="Mavromatis K."/>
            <person name="Ivanova N."/>
            <person name="Brettin T."/>
            <person name="Detter J.C."/>
            <person name="Han C."/>
            <person name="Larimer F."/>
            <person name="Land M."/>
            <person name="Hauser L."/>
            <person name="Markowitz V."/>
            <person name="Cheng J.-F."/>
            <person name="Hugenholtz P."/>
            <person name="Woyke T."/>
            <person name="Wu D."/>
            <person name="Spring S."/>
            <person name="Lang E."/>
            <person name="Kopitz M."/>
            <person name="Brambilla E."/>
            <person name="Klenk H.-P."/>
            <person name="Eisen J.A."/>
        </authorList>
    </citation>
    <scope>NUCLEOTIDE SEQUENCE [LARGE SCALE GENOMIC DNA]</scope>
    <source>
        <strain evidence="10">ATCC 23117 / DSM 6794 / NBRC 15988 / NCIMB 1366 / Sio-4</strain>
    </source>
</reference>
<dbReference type="Gene3D" id="1.10.286.10">
    <property type="match status" value="1"/>
</dbReference>
<dbReference type="InterPro" id="IPR043133">
    <property type="entry name" value="GTP-CH-I_C/QueF"/>
</dbReference>
<dbReference type="PATRIC" id="fig|880071.3.peg.2854"/>
<gene>
    <name evidence="6" type="primary">folE</name>
    <name evidence="9" type="ordered locus">Fleli_2866</name>
</gene>
<dbReference type="GO" id="GO:0006730">
    <property type="term" value="P:one-carbon metabolic process"/>
    <property type="evidence" value="ECO:0007669"/>
    <property type="project" value="UniProtKB-UniRule"/>
</dbReference>
<evidence type="ECO:0000259" key="8">
    <source>
        <dbReference type="Pfam" id="PF01227"/>
    </source>
</evidence>
<dbReference type="eggNOG" id="COG0302">
    <property type="taxonomic scope" value="Bacteria"/>
</dbReference>
<dbReference type="InterPro" id="IPR043134">
    <property type="entry name" value="GTP-CH-I_N"/>
</dbReference>
<dbReference type="RefSeq" id="WP_014798653.1">
    <property type="nucleotide sequence ID" value="NC_018018.1"/>
</dbReference>
<evidence type="ECO:0000256" key="6">
    <source>
        <dbReference type="HAMAP-Rule" id="MF_00223"/>
    </source>
</evidence>
<comment type="similarity">
    <text evidence="3 6">Belongs to the GTP cyclohydrolase I family.</text>
</comment>
<keyword evidence="6" id="KW-0342">GTP-binding</keyword>
<dbReference type="NCBIfam" id="NF006825">
    <property type="entry name" value="PRK09347.1-2"/>
    <property type="match status" value="1"/>
</dbReference>
<evidence type="ECO:0000256" key="7">
    <source>
        <dbReference type="SAM" id="MobiDB-lite"/>
    </source>
</evidence>
<keyword evidence="6" id="KW-0547">Nucleotide-binding</keyword>
<protein>
    <recommendedName>
        <fullName evidence="6">GTP cyclohydrolase 1</fullName>
        <ecNumber evidence="6">3.5.4.16</ecNumber>
    </recommendedName>
    <alternativeName>
        <fullName evidence="6">GTP cyclohydrolase I</fullName>
        <shortName evidence="6">GTP-CH-I</shortName>
    </alternativeName>
</protein>
<evidence type="ECO:0000256" key="3">
    <source>
        <dbReference type="ARBA" id="ARBA00008085"/>
    </source>
</evidence>